<reference evidence="2" key="1">
    <citation type="journal article" date="2023" name="Science">
        <title>Genome structures resolve the early diversification of teleost fishes.</title>
        <authorList>
            <person name="Parey E."/>
            <person name="Louis A."/>
            <person name="Montfort J."/>
            <person name="Bouchez O."/>
            <person name="Roques C."/>
            <person name="Iampietro C."/>
            <person name="Lluch J."/>
            <person name="Castinel A."/>
            <person name="Donnadieu C."/>
            <person name="Desvignes T."/>
            <person name="Floi Bucao C."/>
            <person name="Jouanno E."/>
            <person name="Wen M."/>
            <person name="Mejri S."/>
            <person name="Dirks R."/>
            <person name="Jansen H."/>
            <person name="Henkel C."/>
            <person name="Chen W.J."/>
            <person name="Zahm M."/>
            <person name="Cabau C."/>
            <person name="Klopp C."/>
            <person name="Thompson A.W."/>
            <person name="Robinson-Rechavi M."/>
            <person name="Braasch I."/>
            <person name="Lecointre G."/>
            <person name="Bobe J."/>
            <person name="Postlethwait J.H."/>
            <person name="Berthelot C."/>
            <person name="Roest Crollius H."/>
            <person name="Guiguen Y."/>
        </authorList>
    </citation>
    <scope>NUCLEOTIDE SEQUENCE</scope>
    <source>
        <strain evidence="2">WJC10195</strain>
    </source>
</reference>
<evidence type="ECO:0000313" key="2">
    <source>
        <dbReference type="EMBL" id="KAJ8375311.1"/>
    </source>
</evidence>
<proteinExistence type="predicted"/>
<gene>
    <name evidence="2" type="ORF">SKAU_G00058910</name>
</gene>
<dbReference type="AlphaFoldDB" id="A0A9Q1G4Z0"/>
<accession>A0A9Q1G4Z0</accession>
<keyword evidence="3" id="KW-1185">Reference proteome</keyword>
<name>A0A9Q1G4Z0_SYNKA</name>
<comment type="caution">
    <text evidence="2">The sequence shown here is derived from an EMBL/GenBank/DDBJ whole genome shotgun (WGS) entry which is preliminary data.</text>
</comment>
<evidence type="ECO:0000256" key="1">
    <source>
        <dbReference type="SAM" id="MobiDB-lite"/>
    </source>
</evidence>
<dbReference type="Proteomes" id="UP001152622">
    <property type="component" value="Chromosome 2"/>
</dbReference>
<protein>
    <submittedName>
        <fullName evidence="2">Uncharacterized protein</fullName>
    </submittedName>
</protein>
<feature type="region of interest" description="Disordered" evidence="1">
    <location>
        <begin position="1"/>
        <end position="20"/>
    </location>
</feature>
<evidence type="ECO:0000313" key="3">
    <source>
        <dbReference type="Proteomes" id="UP001152622"/>
    </source>
</evidence>
<sequence length="103" mass="11222">MLVENNRAAVPYTGSAGSARSQQTAGSLCFETSPPTRVLLSTHFAETASVRISNANAAATCLILHNRRAPWWRCARPPARPPAHSPASPVARRITMWSPRCRK</sequence>
<organism evidence="2 3">
    <name type="scientific">Synaphobranchus kaupii</name>
    <name type="common">Kaup's arrowtooth eel</name>
    <dbReference type="NCBI Taxonomy" id="118154"/>
    <lineage>
        <taxon>Eukaryota</taxon>
        <taxon>Metazoa</taxon>
        <taxon>Chordata</taxon>
        <taxon>Craniata</taxon>
        <taxon>Vertebrata</taxon>
        <taxon>Euteleostomi</taxon>
        <taxon>Actinopterygii</taxon>
        <taxon>Neopterygii</taxon>
        <taxon>Teleostei</taxon>
        <taxon>Anguilliformes</taxon>
        <taxon>Synaphobranchidae</taxon>
        <taxon>Synaphobranchus</taxon>
    </lineage>
</organism>
<dbReference type="EMBL" id="JAINUF010000002">
    <property type="protein sequence ID" value="KAJ8375311.1"/>
    <property type="molecule type" value="Genomic_DNA"/>
</dbReference>